<gene>
    <name evidence="2" type="ORF">G7082_06895</name>
</gene>
<name>A0A6G8ATH2_9ENTE</name>
<feature type="transmembrane region" description="Helical" evidence="1">
    <location>
        <begin position="42"/>
        <end position="63"/>
    </location>
</feature>
<keyword evidence="1" id="KW-0812">Transmembrane</keyword>
<dbReference type="KEGG" id="vhy:G7082_06895"/>
<evidence type="ECO:0000256" key="1">
    <source>
        <dbReference type="SAM" id="Phobius"/>
    </source>
</evidence>
<proteinExistence type="predicted"/>
<keyword evidence="3" id="KW-1185">Reference proteome</keyword>
<reference evidence="2 3" key="1">
    <citation type="submission" date="2020-03" db="EMBL/GenBank/DDBJ databases">
        <title>Vagococcus sp. nov., isolated from beetles.</title>
        <authorList>
            <person name="Hyun D.-W."/>
            <person name="Bae J.-W."/>
        </authorList>
    </citation>
    <scope>NUCLEOTIDE SEQUENCE [LARGE SCALE GENOMIC DNA]</scope>
    <source>
        <strain evidence="2 3">HDW17B</strain>
    </source>
</reference>
<organism evidence="2 3">
    <name type="scientific">Vagococcus hydrophili</name>
    <dbReference type="NCBI Taxonomy" id="2714947"/>
    <lineage>
        <taxon>Bacteria</taxon>
        <taxon>Bacillati</taxon>
        <taxon>Bacillota</taxon>
        <taxon>Bacilli</taxon>
        <taxon>Lactobacillales</taxon>
        <taxon>Enterococcaceae</taxon>
        <taxon>Vagococcus</taxon>
    </lineage>
</organism>
<keyword evidence="1" id="KW-0472">Membrane</keyword>
<feature type="transmembrane region" description="Helical" evidence="1">
    <location>
        <begin position="6"/>
        <end position="30"/>
    </location>
</feature>
<dbReference type="Proteomes" id="UP000501747">
    <property type="component" value="Chromosome"/>
</dbReference>
<evidence type="ECO:0000313" key="3">
    <source>
        <dbReference type="Proteomes" id="UP000501747"/>
    </source>
</evidence>
<evidence type="ECO:0000313" key="2">
    <source>
        <dbReference type="EMBL" id="QIL48235.1"/>
    </source>
</evidence>
<sequence>MKDYLWIIVAGTFALVAFIYFIMTIATSSTLIKKLKKKKAHILLNVAVLIIGLANIGIGFYLLQDIRHQIEVFSKL</sequence>
<dbReference type="RefSeq" id="WP_166034383.1">
    <property type="nucleotide sequence ID" value="NZ_CP049887.1"/>
</dbReference>
<protein>
    <submittedName>
        <fullName evidence="2">Uncharacterized protein</fullName>
    </submittedName>
</protein>
<accession>A0A6G8ATH2</accession>
<dbReference type="AlphaFoldDB" id="A0A6G8ATH2"/>
<dbReference type="EMBL" id="CP049887">
    <property type="protein sequence ID" value="QIL48235.1"/>
    <property type="molecule type" value="Genomic_DNA"/>
</dbReference>
<keyword evidence="1" id="KW-1133">Transmembrane helix</keyword>